<organism evidence="1 2">
    <name type="scientific">Orbilia oligospora</name>
    <name type="common">Nematode-trapping fungus</name>
    <name type="synonym">Arthrobotrys oligospora</name>
    <dbReference type="NCBI Taxonomy" id="2813651"/>
    <lineage>
        <taxon>Eukaryota</taxon>
        <taxon>Fungi</taxon>
        <taxon>Dikarya</taxon>
        <taxon>Ascomycota</taxon>
        <taxon>Pezizomycotina</taxon>
        <taxon>Orbiliomycetes</taxon>
        <taxon>Orbiliales</taxon>
        <taxon>Orbiliaceae</taxon>
        <taxon>Orbilia</taxon>
    </lineage>
</organism>
<name>A0A8H2HIB4_ORBOL</name>
<dbReference type="EMBL" id="SOZJ01000010">
    <property type="protein sequence ID" value="TGJ62385.1"/>
    <property type="molecule type" value="Genomic_DNA"/>
</dbReference>
<gene>
    <name evidence="1" type="ORF">EYR41_002364</name>
</gene>
<evidence type="ECO:0000313" key="2">
    <source>
        <dbReference type="Proteomes" id="UP000297595"/>
    </source>
</evidence>
<accession>A0A8H2HIB4</accession>
<comment type="caution">
    <text evidence="1">The sequence shown here is derived from an EMBL/GenBank/DDBJ whole genome shotgun (WGS) entry which is preliminary data.</text>
</comment>
<protein>
    <submittedName>
        <fullName evidence="1">Uncharacterized protein</fullName>
    </submittedName>
</protein>
<sequence>MRACVCQRHVNLDINLFDGVPEAIYTHNSSYTHTMRPIASSPREAAMNLIFLDTPPTTDQELPTTIISRAHTETTAPTTLASIPPRPPTNKITVHIEGVRDVFGAAYSFENDGRRVVQLETGPLKDRYCYQNWSNLSHYVVSFAVGLYNPNTGIYVNIENAGPIRIDTTHFKDILEEDVSWRAVYGEFYDFSLFNIPHATVIWA</sequence>
<dbReference type="Proteomes" id="UP000297595">
    <property type="component" value="Unassembled WGS sequence"/>
</dbReference>
<evidence type="ECO:0000313" key="1">
    <source>
        <dbReference type="EMBL" id="TGJ62385.1"/>
    </source>
</evidence>
<dbReference type="AlphaFoldDB" id="A0A8H2HIB4"/>
<proteinExistence type="predicted"/>
<reference evidence="1 2" key="1">
    <citation type="submission" date="2019-03" db="EMBL/GenBank/DDBJ databases">
        <title>Nematode-trapping fungi genome.</title>
        <authorList>
            <person name="Vidal-Diez De Ulzurrun G."/>
        </authorList>
    </citation>
    <scope>NUCLEOTIDE SEQUENCE [LARGE SCALE GENOMIC DNA]</scope>
    <source>
        <strain evidence="1 2">TWF154</strain>
    </source>
</reference>